<keyword evidence="6 8" id="KW-0862">Zinc</keyword>
<dbReference type="PIRSF" id="PIRSF018001">
    <property type="entry name" value="Aspartoacylase"/>
    <property type="match status" value="1"/>
</dbReference>
<dbReference type="SUPFAM" id="SSF53187">
    <property type="entry name" value="Zn-dependent exopeptidases"/>
    <property type="match status" value="1"/>
</dbReference>
<feature type="active site" description="Proton donor/acceptor" evidence="7">
    <location>
        <position position="192"/>
    </location>
</feature>
<dbReference type="InterPro" id="IPR007036">
    <property type="entry name" value="Aste_AspA_hybrid_dom"/>
</dbReference>
<feature type="binding site" evidence="8">
    <location>
        <position position="111"/>
    </location>
    <ligand>
        <name>Zn(2+)</name>
        <dbReference type="ChEBI" id="CHEBI:29105"/>
    </ligand>
</feature>
<dbReference type="GO" id="GO:0046872">
    <property type="term" value="F:metal ion binding"/>
    <property type="evidence" value="ECO:0007669"/>
    <property type="project" value="UniProtKB-KW"/>
</dbReference>
<feature type="domain" description="AstE/AspA barrel-sandwich hybrid" evidence="9">
    <location>
        <begin position="233"/>
        <end position="314"/>
    </location>
</feature>
<feature type="binding site" evidence="8">
    <location>
        <position position="20"/>
    </location>
    <ligand>
        <name>Zn(2+)</name>
        <dbReference type="ChEBI" id="CHEBI:29105"/>
    </ligand>
</feature>
<dbReference type="Pfam" id="PF04952">
    <property type="entry name" value="AstE_AspA_hybrid"/>
    <property type="match status" value="1"/>
</dbReference>
<dbReference type="InterPro" id="IPR016708">
    <property type="entry name" value="Aspartoacylase"/>
</dbReference>
<proteinExistence type="inferred from homology"/>
<keyword evidence="4 8" id="KW-0479">Metal-binding</keyword>
<dbReference type="Gene3D" id="2.20.25.160">
    <property type="match status" value="1"/>
</dbReference>
<name>A0A8J9YZ81_BRALA</name>
<dbReference type="GO" id="GO:0016811">
    <property type="term" value="F:hydrolase activity, acting on carbon-nitrogen (but not peptide) bonds, in linear amides"/>
    <property type="evidence" value="ECO:0007669"/>
    <property type="project" value="InterPro"/>
</dbReference>
<dbReference type="Proteomes" id="UP000838412">
    <property type="component" value="Chromosome 14"/>
</dbReference>
<dbReference type="AlphaFoldDB" id="A0A8J9YZ81"/>
<dbReference type="Pfam" id="PF24827">
    <property type="entry name" value="AstE_AspA_cat"/>
    <property type="match status" value="1"/>
</dbReference>
<comment type="cofactor">
    <cofactor evidence="8">
        <name>Zn(2+)</name>
        <dbReference type="ChEBI" id="CHEBI:29105"/>
    </cofactor>
    <text evidence="8">Binds 1 zinc ion per subunit.</text>
</comment>
<evidence type="ECO:0000256" key="5">
    <source>
        <dbReference type="ARBA" id="ARBA00022801"/>
    </source>
</evidence>
<evidence type="ECO:0000256" key="2">
    <source>
        <dbReference type="ARBA" id="ARBA00006173"/>
    </source>
</evidence>
<dbReference type="GO" id="GO:0005829">
    <property type="term" value="C:cytosol"/>
    <property type="evidence" value="ECO:0007669"/>
    <property type="project" value="TreeGrafter"/>
</dbReference>
<evidence type="ECO:0000259" key="9">
    <source>
        <dbReference type="Pfam" id="PF04952"/>
    </source>
</evidence>
<dbReference type="GO" id="GO:0016788">
    <property type="term" value="F:hydrolase activity, acting on ester bonds"/>
    <property type="evidence" value="ECO:0007669"/>
    <property type="project" value="InterPro"/>
</dbReference>
<evidence type="ECO:0000256" key="3">
    <source>
        <dbReference type="ARBA" id="ARBA00022490"/>
    </source>
</evidence>
<comment type="subcellular location">
    <subcellularLocation>
        <location evidence="1">Cytoplasm</location>
    </subcellularLocation>
</comment>
<evidence type="ECO:0000259" key="10">
    <source>
        <dbReference type="Pfam" id="PF24827"/>
    </source>
</evidence>
<keyword evidence="3" id="KW-0963">Cytoplasm</keyword>
<comment type="similarity">
    <text evidence="2">Belongs to the AspA/AstE family. Aspartoacylase subfamily.</text>
</comment>
<dbReference type="InterPro" id="IPR050178">
    <property type="entry name" value="AspA/AstE_fam"/>
</dbReference>
<evidence type="ECO:0000313" key="11">
    <source>
        <dbReference type="EMBL" id="CAH1244365.1"/>
    </source>
</evidence>
<evidence type="ECO:0000256" key="1">
    <source>
        <dbReference type="ARBA" id="ARBA00004496"/>
    </source>
</evidence>
<dbReference type="FunFam" id="3.40.630.10:FF:000025">
    <property type="entry name" value="aspartoacylase"/>
    <property type="match status" value="1"/>
</dbReference>
<evidence type="ECO:0000256" key="4">
    <source>
        <dbReference type="ARBA" id="ARBA00022723"/>
    </source>
</evidence>
<dbReference type="PANTHER" id="PTHR15162:SF7">
    <property type="entry name" value="SUCCINYLGLUTAMATE DESUCCINYLASE"/>
    <property type="match status" value="1"/>
</dbReference>
<dbReference type="FunFam" id="2.20.25.160:FF:000001">
    <property type="entry name" value="Aspartoacylase"/>
    <property type="match status" value="1"/>
</dbReference>
<feature type="domain" description="Succinylglutamate desuccinylase/Aspartoacylase catalytic" evidence="10">
    <location>
        <begin position="8"/>
        <end position="220"/>
    </location>
</feature>
<dbReference type="EMBL" id="OV696699">
    <property type="protein sequence ID" value="CAH1244365.1"/>
    <property type="molecule type" value="Genomic_DNA"/>
</dbReference>
<accession>A0A8J9YZ81</accession>
<dbReference type="Gene3D" id="3.40.630.10">
    <property type="entry name" value="Zn peptidases"/>
    <property type="match status" value="1"/>
</dbReference>
<keyword evidence="5" id="KW-0378">Hydrolase</keyword>
<keyword evidence="12" id="KW-1185">Reference proteome</keyword>
<organism evidence="11 12">
    <name type="scientific">Branchiostoma lanceolatum</name>
    <name type="common">Common lancelet</name>
    <name type="synonym">Amphioxus lanceolatum</name>
    <dbReference type="NCBI Taxonomy" id="7740"/>
    <lineage>
        <taxon>Eukaryota</taxon>
        <taxon>Metazoa</taxon>
        <taxon>Chordata</taxon>
        <taxon>Cephalochordata</taxon>
        <taxon>Leptocardii</taxon>
        <taxon>Amphioxiformes</taxon>
        <taxon>Branchiostomatidae</taxon>
        <taxon>Branchiostoma</taxon>
    </lineage>
</organism>
<sequence length="327" mass="37071">MSTARVVRRVAVFGGTHGNEMSGVYLVKRWLQNQEAITRPSFLTVPCIANPRAVERCRRYIDVDLNRQFTQEHFSMDFPPSTAPYEVHRAVELNKKFGAKGEAFDVIIDLHNTTSNMGNCLIIGSSMDSFTLQMVKYLVQRSGLVCPVFLTENTVPQLEMADSKRLGVHGINNGHYGPSCLRSVSRHGLCLELGAQPQGVLLADIYLRHERLVHTCLDFIHKFNQGEVFPPETLEVYRILHVVDYPRNNDNDLSAMVHPELQDKDWHPLKPGDPMFLTLDGETIKYEGDSTVYPAFINEAAYYEKGIAFWATQKETLNVTELQVKTK</sequence>
<dbReference type="InterPro" id="IPR055438">
    <property type="entry name" value="AstE_AspA_cat"/>
</dbReference>
<dbReference type="CDD" id="cd06909">
    <property type="entry name" value="M14_ASPA"/>
    <property type="match status" value="1"/>
</dbReference>
<dbReference type="HAMAP" id="MF_00704">
    <property type="entry name" value="Aspartoacylase"/>
    <property type="match status" value="1"/>
</dbReference>
<evidence type="ECO:0000256" key="7">
    <source>
        <dbReference type="PIRSR" id="PIRSR018001-1"/>
    </source>
</evidence>
<evidence type="ECO:0000256" key="8">
    <source>
        <dbReference type="PIRSR" id="PIRSR018001-3"/>
    </source>
</evidence>
<gene>
    <name evidence="11" type="primary">ACY3</name>
    <name evidence="11" type="ORF">BLAG_LOCUS7013</name>
</gene>
<reference evidence="11" key="1">
    <citation type="submission" date="2022-01" db="EMBL/GenBank/DDBJ databases">
        <authorList>
            <person name="Braso-Vives M."/>
        </authorList>
    </citation>
    <scope>NUCLEOTIDE SEQUENCE</scope>
</reference>
<dbReference type="OrthoDB" id="8300214at2759"/>
<dbReference type="PANTHER" id="PTHR15162">
    <property type="entry name" value="ASPARTOACYLASE"/>
    <property type="match status" value="1"/>
</dbReference>
<evidence type="ECO:0000256" key="6">
    <source>
        <dbReference type="ARBA" id="ARBA00022833"/>
    </source>
</evidence>
<feature type="binding site" evidence="8">
    <location>
        <position position="17"/>
    </location>
    <ligand>
        <name>Zn(2+)</name>
        <dbReference type="ChEBI" id="CHEBI:29105"/>
    </ligand>
</feature>
<evidence type="ECO:0000313" key="12">
    <source>
        <dbReference type="Proteomes" id="UP000838412"/>
    </source>
</evidence>
<protein>
    <submittedName>
        <fullName evidence="11">ACY3 protein</fullName>
    </submittedName>
</protein>